<evidence type="ECO:0000313" key="1">
    <source>
        <dbReference type="EMBL" id="KAJ4729161.1"/>
    </source>
</evidence>
<keyword evidence="2" id="KW-1185">Reference proteome</keyword>
<dbReference type="EMBL" id="CM051394">
    <property type="protein sequence ID" value="KAJ4729161.1"/>
    <property type="molecule type" value="Genomic_DNA"/>
</dbReference>
<comment type="caution">
    <text evidence="1">The sequence shown here is derived from an EMBL/GenBank/DDBJ whole genome shotgun (WGS) entry which is preliminary data.</text>
</comment>
<reference evidence="1 2" key="1">
    <citation type="journal article" date="2023" name="Science">
        <title>Complex scaffold remodeling in plant triterpene biosynthesis.</title>
        <authorList>
            <person name="De La Pena R."/>
            <person name="Hodgson H."/>
            <person name="Liu J.C."/>
            <person name="Stephenson M.J."/>
            <person name="Martin A.C."/>
            <person name="Owen C."/>
            <person name="Harkess A."/>
            <person name="Leebens-Mack J."/>
            <person name="Jimenez L.E."/>
            <person name="Osbourn A."/>
            <person name="Sattely E.S."/>
        </authorList>
    </citation>
    <scope>NUCLEOTIDE SEQUENCE [LARGE SCALE GENOMIC DNA]</scope>
    <source>
        <strain evidence="2">cv. JPN11</strain>
        <tissue evidence="1">Leaf</tissue>
    </source>
</reference>
<gene>
    <name evidence="1" type="ORF">OWV82_001985</name>
</gene>
<dbReference type="Proteomes" id="UP001164539">
    <property type="component" value="Chromosome 1"/>
</dbReference>
<sequence>MTARNSYKDAVLFIAMVTAEVTNVGLNILFKAATNKGMSYYVFTFYSYALTTLVLLPLPFIFRSRTPLPSMKFSLISRIFLLGLVGSLSQIAGYQGIAYGSPTLASLISNLNPAFTFTLAIIFRMEKLVLKSKSTQAKIMGTVVSISGAMLVVLYKGPVLLTSGSPSSSSSLRSVLTTLASSPSNWIIGGLLLTVENLLKSIWFIIQTQITRMYPSEFVIVLLYSFCATIVTAPLCYMAEPNLSAYILKPDIGLASILYSGFFGLTLAVVVHTFGLRMKGPVYTAIFRPLSIFIAAFMSFIFLGDALYLGSVLGAVIICVGFYAVIWGKANEGDAGFTASDDKTPLLQSHKVEDTLV</sequence>
<organism evidence="1 2">
    <name type="scientific">Melia azedarach</name>
    <name type="common">Chinaberry tree</name>
    <dbReference type="NCBI Taxonomy" id="155640"/>
    <lineage>
        <taxon>Eukaryota</taxon>
        <taxon>Viridiplantae</taxon>
        <taxon>Streptophyta</taxon>
        <taxon>Embryophyta</taxon>
        <taxon>Tracheophyta</taxon>
        <taxon>Spermatophyta</taxon>
        <taxon>Magnoliopsida</taxon>
        <taxon>eudicotyledons</taxon>
        <taxon>Gunneridae</taxon>
        <taxon>Pentapetalae</taxon>
        <taxon>rosids</taxon>
        <taxon>malvids</taxon>
        <taxon>Sapindales</taxon>
        <taxon>Meliaceae</taxon>
        <taxon>Melia</taxon>
    </lineage>
</organism>
<evidence type="ECO:0000313" key="2">
    <source>
        <dbReference type="Proteomes" id="UP001164539"/>
    </source>
</evidence>
<accession>A0ACC1Z085</accession>
<proteinExistence type="predicted"/>
<protein>
    <submittedName>
        <fullName evidence="1">WAT1-related protein</fullName>
    </submittedName>
</protein>
<name>A0ACC1Z085_MELAZ</name>